<evidence type="ECO:0000313" key="1">
    <source>
        <dbReference type="EMBL" id="KAL2832312.1"/>
    </source>
</evidence>
<name>A0ABR4IX15_9EURO</name>
<proteinExistence type="predicted"/>
<protein>
    <submittedName>
        <fullName evidence="1">Uncharacterized protein</fullName>
    </submittedName>
</protein>
<comment type="caution">
    <text evidence="1">The sequence shown here is derived from an EMBL/GenBank/DDBJ whole genome shotgun (WGS) entry which is preliminary data.</text>
</comment>
<reference evidence="1 2" key="1">
    <citation type="submission" date="2024-07" db="EMBL/GenBank/DDBJ databases">
        <title>Section-level genome sequencing and comparative genomics of Aspergillus sections Usti and Cavernicolus.</title>
        <authorList>
            <consortium name="Lawrence Berkeley National Laboratory"/>
            <person name="Nybo J.L."/>
            <person name="Vesth T.C."/>
            <person name="Theobald S."/>
            <person name="Frisvad J.C."/>
            <person name="Larsen T.O."/>
            <person name="Kjaerboelling I."/>
            <person name="Rothschild-Mancinelli K."/>
            <person name="Lyhne E.K."/>
            <person name="Kogle M.E."/>
            <person name="Barry K."/>
            <person name="Clum A."/>
            <person name="Na H."/>
            <person name="Ledsgaard L."/>
            <person name="Lin J."/>
            <person name="Lipzen A."/>
            <person name="Kuo A."/>
            <person name="Riley R."/>
            <person name="Mondo S."/>
            <person name="Labutti K."/>
            <person name="Haridas S."/>
            <person name="Pangalinan J."/>
            <person name="Salamov A.A."/>
            <person name="Simmons B.A."/>
            <person name="Magnuson J.K."/>
            <person name="Chen J."/>
            <person name="Drula E."/>
            <person name="Henrissat B."/>
            <person name="Wiebenga A."/>
            <person name="Lubbers R.J."/>
            <person name="Gomes A.C."/>
            <person name="Makela M.R."/>
            <person name="Stajich J."/>
            <person name="Grigoriev I.V."/>
            <person name="Mortensen U.H."/>
            <person name="De Vries R.P."/>
            <person name="Baker S.E."/>
            <person name="Andersen M.R."/>
        </authorList>
    </citation>
    <scope>NUCLEOTIDE SEQUENCE [LARGE SCALE GENOMIC DNA]</scope>
    <source>
        <strain evidence="1 2">CBS 123904</strain>
    </source>
</reference>
<keyword evidence="2" id="KW-1185">Reference proteome</keyword>
<feature type="non-terminal residue" evidence="1">
    <location>
        <position position="148"/>
    </location>
</feature>
<sequence length="148" mass="16403">MSITSTQTDKARQTVNIKATIHLSRIIEGMRSVYEGILEMLSFFLSLLLTGSSLAAVDSFYPPLNHTTYITNASLGTYGGVFNAPSDKASDPPTELVYNYCSMPHPHVDTYHLPHAVANGSVKAKIVYLEYLQRHQRRTPYNILPGGE</sequence>
<dbReference type="EMBL" id="JBFXLU010000262">
    <property type="protein sequence ID" value="KAL2832312.1"/>
    <property type="molecule type" value="Genomic_DNA"/>
</dbReference>
<gene>
    <name evidence="1" type="ORF">BJY01DRAFT_253877</name>
</gene>
<dbReference type="InterPro" id="IPR029033">
    <property type="entry name" value="His_PPase_superfam"/>
</dbReference>
<dbReference type="Proteomes" id="UP001610446">
    <property type="component" value="Unassembled WGS sequence"/>
</dbReference>
<organism evidence="1 2">
    <name type="scientific">Aspergillus pseudoustus</name>
    <dbReference type="NCBI Taxonomy" id="1810923"/>
    <lineage>
        <taxon>Eukaryota</taxon>
        <taxon>Fungi</taxon>
        <taxon>Dikarya</taxon>
        <taxon>Ascomycota</taxon>
        <taxon>Pezizomycotina</taxon>
        <taxon>Eurotiomycetes</taxon>
        <taxon>Eurotiomycetidae</taxon>
        <taxon>Eurotiales</taxon>
        <taxon>Aspergillaceae</taxon>
        <taxon>Aspergillus</taxon>
        <taxon>Aspergillus subgen. Nidulantes</taxon>
    </lineage>
</organism>
<dbReference type="SUPFAM" id="SSF53254">
    <property type="entry name" value="Phosphoglycerate mutase-like"/>
    <property type="match status" value="1"/>
</dbReference>
<evidence type="ECO:0000313" key="2">
    <source>
        <dbReference type="Proteomes" id="UP001610446"/>
    </source>
</evidence>
<accession>A0ABR4IX15</accession>